<feature type="region of interest" description="Disordered" evidence="3">
    <location>
        <begin position="46"/>
        <end position="80"/>
    </location>
</feature>
<feature type="compositionally biased region" description="Low complexity" evidence="3">
    <location>
        <begin position="48"/>
        <end position="57"/>
    </location>
</feature>
<feature type="domain" description="DDE Tnp4" evidence="4">
    <location>
        <begin position="254"/>
        <end position="342"/>
    </location>
</feature>
<dbReference type="EMBL" id="JACAZI010000011">
    <property type="protein sequence ID" value="KAF7348930.1"/>
    <property type="molecule type" value="Genomic_DNA"/>
</dbReference>
<dbReference type="Pfam" id="PF13359">
    <property type="entry name" value="DDE_Tnp_4"/>
    <property type="match status" value="1"/>
</dbReference>
<reference evidence="5" key="1">
    <citation type="submission" date="2020-05" db="EMBL/GenBank/DDBJ databases">
        <title>Mycena genomes resolve the evolution of fungal bioluminescence.</title>
        <authorList>
            <person name="Tsai I.J."/>
        </authorList>
    </citation>
    <scope>NUCLEOTIDE SEQUENCE</scope>
    <source>
        <strain evidence="5">CCC161011</strain>
    </source>
</reference>
<dbReference type="OrthoDB" id="2641813at2759"/>
<sequence length="344" mass="38681">MDDGASRCTRSKRTRLLNDLAERYQNTKRARFERVVAGLLEDVDSDSSDAMSLSDVSGVSGDTGELHSEHDGSDSDGSASFSDIEDDFLATREQMILRLMTEIEATRVIDPMPRVEKASQLHLLDEWRAIDHPNFRKKLRVEPNVFDGLHDLIVDHHIFQNNSQNPQLPVQIQLAIYLFRAGHYGNGASPEETAEWAGVAVGTVVNCTNRVMVALLSLHDTAIRYPTLEEKEKTKDYVEEQTCPEWRDGWMMGDGTKFPLFQRPGLHGDAWFDKNKDYSLDGQIMALPNNLMIVDYGLGHTGSVHDSLAFQSTRTFKEHNTVFAPGEWLWADSAYAVDSCAPFT</sequence>
<keyword evidence="6" id="KW-1185">Reference proteome</keyword>
<keyword evidence="2" id="KW-0479">Metal-binding</keyword>
<gene>
    <name evidence="5" type="ORF">MVEN_01413400</name>
</gene>
<dbReference type="Proteomes" id="UP000620124">
    <property type="component" value="Unassembled WGS sequence"/>
</dbReference>
<evidence type="ECO:0000256" key="2">
    <source>
        <dbReference type="ARBA" id="ARBA00022723"/>
    </source>
</evidence>
<evidence type="ECO:0000259" key="4">
    <source>
        <dbReference type="Pfam" id="PF13359"/>
    </source>
</evidence>
<name>A0A8H6XVF8_9AGAR</name>
<evidence type="ECO:0000256" key="1">
    <source>
        <dbReference type="ARBA" id="ARBA00001968"/>
    </source>
</evidence>
<organism evidence="5 6">
    <name type="scientific">Mycena venus</name>
    <dbReference type="NCBI Taxonomy" id="2733690"/>
    <lineage>
        <taxon>Eukaryota</taxon>
        <taxon>Fungi</taxon>
        <taxon>Dikarya</taxon>
        <taxon>Basidiomycota</taxon>
        <taxon>Agaricomycotina</taxon>
        <taxon>Agaricomycetes</taxon>
        <taxon>Agaricomycetidae</taxon>
        <taxon>Agaricales</taxon>
        <taxon>Marasmiineae</taxon>
        <taxon>Mycenaceae</taxon>
        <taxon>Mycena</taxon>
    </lineage>
</organism>
<evidence type="ECO:0000313" key="6">
    <source>
        <dbReference type="Proteomes" id="UP000620124"/>
    </source>
</evidence>
<evidence type="ECO:0000313" key="5">
    <source>
        <dbReference type="EMBL" id="KAF7348930.1"/>
    </source>
</evidence>
<comment type="caution">
    <text evidence="5">The sequence shown here is derived from an EMBL/GenBank/DDBJ whole genome shotgun (WGS) entry which is preliminary data.</text>
</comment>
<accession>A0A8H6XVF8</accession>
<dbReference type="GO" id="GO:0046872">
    <property type="term" value="F:metal ion binding"/>
    <property type="evidence" value="ECO:0007669"/>
    <property type="project" value="UniProtKB-KW"/>
</dbReference>
<protein>
    <submittedName>
        <fullName evidence="5">DDE Tnp4 domain-containing protein</fullName>
    </submittedName>
</protein>
<proteinExistence type="predicted"/>
<dbReference type="InterPro" id="IPR027806">
    <property type="entry name" value="HARBI1_dom"/>
</dbReference>
<feature type="compositionally biased region" description="Basic and acidic residues" evidence="3">
    <location>
        <begin position="64"/>
        <end position="73"/>
    </location>
</feature>
<evidence type="ECO:0000256" key="3">
    <source>
        <dbReference type="SAM" id="MobiDB-lite"/>
    </source>
</evidence>
<dbReference type="AlphaFoldDB" id="A0A8H6XVF8"/>
<comment type="cofactor">
    <cofactor evidence="1">
        <name>a divalent metal cation</name>
        <dbReference type="ChEBI" id="CHEBI:60240"/>
    </cofactor>
</comment>